<feature type="signal peptide" evidence="1">
    <location>
        <begin position="1"/>
        <end position="19"/>
    </location>
</feature>
<evidence type="ECO:0000313" key="3">
    <source>
        <dbReference type="Proteomes" id="UP000550401"/>
    </source>
</evidence>
<sequence length="486" mass="52964">MHRACIGASLLFAGAAADAATCPLAQPAFCETFEQGPAPAWDRGRGVELSRTHFSATRYAPSLSTGDGVTFWVWEAEFGLIPEEPPPCRADVTGLLMPTRDTLVCDPSPPIQSRYLMTAVGSQNYGSNAYRIRQPFDFANRTGRIVFDTDLASNFLLGYTSVVVSEDPSPAPTWDVNGRGPNPRNGVVVVFLGSPIEVHDVRDHAMTDLPGTSSDVPRQRGHLCRVELRLSTQQIEVLTSEPSADGVTFGPLVSRRVDTFATPLPFTRGYVSLIAHNHATWKYGITFGDLPRPLRSWNTYWDNIGFDGPVLPGTREYEVPASEVPHTFTTTDEFPPGVINVIEHPGLSLGYVIPDGVGALGDPLVFRAVSLRHATRARLVFNGYYQGYDIDGIRLGTGRLRWQLNGHPAHERAFTPGEVAMLDSPGQTGGYNHAIDVPLSELVDGNNTLRFGTLHISSGYPNAVTNLDLLLDTDPAFIFDDGFDGR</sequence>
<dbReference type="EMBL" id="JACGXL010000004">
    <property type="protein sequence ID" value="MBA8888670.1"/>
    <property type="molecule type" value="Genomic_DNA"/>
</dbReference>
<dbReference type="RefSeq" id="WP_182531705.1">
    <property type="nucleotide sequence ID" value="NZ_JACGXL010000004.1"/>
</dbReference>
<dbReference type="Proteomes" id="UP000550401">
    <property type="component" value="Unassembled WGS sequence"/>
</dbReference>
<protein>
    <recommendedName>
        <fullName evidence="4">Copper type II ascorbate-dependent monooxygenase C-terminal domain-containing protein</fullName>
    </recommendedName>
</protein>
<evidence type="ECO:0000256" key="1">
    <source>
        <dbReference type="SAM" id="SignalP"/>
    </source>
</evidence>
<evidence type="ECO:0008006" key="4">
    <source>
        <dbReference type="Google" id="ProtNLM"/>
    </source>
</evidence>
<proteinExistence type="predicted"/>
<comment type="caution">
    <text evidence="2">The sequence shown here is derived from an EMBL/GenBank/DDBJ whole genome shotgun (WGS) entry which is preliminary data.</text>
</comment>
<accession>A0A839F6I2</accession>
<dbReference type="AlphaFoldDB" id="A0A839F6I2"/>
<evidence type="ECO:0000313" key="2">
    <source>
        <dbReference type="EMBL" id="MBA8888670.1"/>
    </source>
</evidence>
<feature type="chain" id="PRO_5032733361" description="Copper type II ascorbate-dependent monooxygenase C-terminal domain-containing protein" evidence="1">
    <location>
        <begin position="20"/>
        <end position="486"/>
    </location>
</feature>
<reference evidence="2 3" key="1">
    <citation type="submission" date="2020-07" db="EMBL/GenBank/DDBJ databases">
        <title>Genomic Encyclopedia of Type Strains, Phase IV (KMG-V): Genome sequencing to study the core and pangenomes of soil and plant-associated prokaryotes.</title>
        <authorList>
            <person name="Whitman W."/>
        </authorList>
    </citation>
    <scope>NUCLEOTIDE SEQUENCE [LARGE SCALE GENOMIC DNA]</scope>
    <source>
        <strain evidence="2 3">RH2WT43</strain>
    </source>
</reference>
<gene>
    <name evidence="2" type="ORF">FHW12_002903</name>
</gene>
<keyword evidence="3" id="KW-1185">Reference proteome</keyword>
<name>A0A839F6I2_9GAMM</name>
<keyword evidence="1" id="KW-0732">Signal</keyword>
<organism evidence="2 3">
    <name type="scientific">Dokdonella fugitiva</name>
    <dbReference type="NCBI Taxonomy" id="328517"/>
    <lineage>
        <taxon>Bacteria</taxon>
        <taxon>Pseudomonadati</taxon>
        <taxon>Pseudomonadota</taxon>
        <taxon>Gammaproteobacteria</taxon>
        <taxon>Lysobacterales</taxon>
        <taxon>Rhodanobacteraceae</taxon>
        <taxon>Dokdonella</taxon>
    </lineage>
</organism>